<reference evidence="2" key="1">
    <citation type="submission" date="2023-06" db="EMBL/GenBank/DDBJ databases">
        <authorList>
            <person name="Kurt Z."/>
        </authorList>
    </citation>
    <scope>NUCLEOTIDE SEQUENCE</scope>
</reference>
<evidence type="ECO:0000313" key="3">
    <source>
        <dbReference type="EMBL" id="CAL6075190.1"/>
    </source>
</evidence>
<organism evidence="2">
    <name type="scientific">Hexamita inflata</name>
    <dbReference type="NCBI Taxonomy" id="28002"/>
    <lineage>
        <taxon>Eukaryota</taxon>
        <taxon>Metamonada</taxon>
        <taxon>Diplomonadida</taxon>
        <taxon>Hexamitidae</taxon>
        <taxon>Hexamitinae</taxon>
        <taxon>Hexamita</taxon>
    </lineage>
</organism>
<dbReference type="EMBL" id="CAXDID020000312">
    <property type="protein sequence ID" value="CAL6075190.1"/>
    <property type="molecule type" value="Genomic_DNA"/>
</dbReference>
<dbReference type="AlphaFoldDB" id="A0AA86P5S2"/>
<feature type="region of interest" description="Disordered" evidence="1">
    <location>
        <begin position="237"/>
        <end position="263"/>
    </location>
</feature>
<comment type="caution">
    <text evidence="2">The sequence shown here is derived from an EMBL/GenBank/DDBJ whole genome shotgun (WGS) entry which is preliminary data.</text>
</comment>
<proteinExistence type="predicted"/>
<dbReference type="Proteomes" id="UP001642409">
    <property type="component" value="Unassembled WGS sequence"/>
</dbReference>
<evidence type="ECO:0000313" key="2">
    <source>
        <dbReference type="EMBL" id="CAI9932281.1"/>
    </source>
</evidence>
<name>A0AA86P5S2_9EUKA</name>
<gene>
    <name evidence="2" type="ORF">HINF_LOCUS19926</name>
    <name evidence="3" type="ORF">HINF_LOCUS57087</name>
</gene>
<evidence type="ECO:0000256" key="1">
    <source>
        <dbReference type="SAM" id="MobiDB-lite"/>
    </source>
</evidence>
<feature type="compositionally biased region" description="Polar residues" evidence="1">
    <location>
        <begin position="389"/>
        <end position="416"/>
    </location>
</feature>
<reference evidence="3 4" key="2">
    <citation type="submission" date="2024-07" db="EMBL/GenBank/DDBJ databases">
        <authorList>
            <person name="Akdeniz Z."/>
        </authorList>
    </citation>
    <scope>NUCLEOTIDE SEQUENCE [LARGE SCALE GENOMIC DNA]</scope>
</reference>
<dbReference type="EMBL" id="CATOUU010000512">
    <property type="protein sequence ID" value="CAI9932281.1"/>
    <property type="molecule type" value="Genomic_DNA"/>
</dbReference>
<evidence type="ECO:0000313" key="4">
    <source>
        <dbReference type="Proteomes" id="UP001642409"/>
    </source>
</evidence>
<feature type="region of interest" description="Disordered" evidence="1">
    <location>
        <begin position="389"/>
        <end position="424"/>
    </location>
</feature>
<accession>A0AA86P5S2</accession>
<protein>
    <submittedName>
        <fullName evidence="3">Hypothetical_protein</fullName>
    </submittedName>
</protein>
<sequence length="424" mass="48273">MFTGAFGDQVSTNYQINAGLPRSNVMGLFLKCVCTKCSWAIRIDDYNDFTINYNNKVDEILARTFYNIAQPKAISQEDLDGLRSKETIKSLLALMAASIENLTGFGLIFPGLSFQTAQKLLASNIIDPRFKKLPAQSSLKTKKWSTQRYQQTKTALSRTRSHTTFITTTSNSEERQISSSTRSQLTSRPEYSICHTVHEDSNHSIYCQNFSGLSIQRHKRTQYDLIAALPVKHQPKLSPTYGQFKSSKNKAPDDPKTNKDPGKVLHQMGNADVMIIHNDKPHFFDMSITQRGPTMNREYTQKLKTHSTNYEVHTSQIHPIILSDQCTIHPESLKKINQFCRVDKFLRSTARSIIKSHGNRTRIYNEAVKQHAEELQQQFTTQITTISSMKNSRTEMATTSQSPTTYEESSSQPQNKIKNEQEIN</sequence>
<feature type="compositionally biased region" description="Basic and acidic residues" evidence="1">
    <location>
        <begin position="250"/>
        <end position="263"/>
    </location>
</feature>
<keyword evidence="4" id="KW-1185">Reference proteome</keyword>